<evidence type="ECO:0000313" key="2">
    <source>
        <dbReference type="EMBL" id="VAW89670.1"/>
    </source>
</evidence>
<proteinExistence type="predicted"/>
<accession>A0A3B0ZKN5</accession>
<name>A0A3B0ZKN5_9ZZZZ</name>
<dbReference type="AlphaFoldDB" id="A0A3B0ZKN5"/>
<dbReference type="Pfam" id="PF14343">
    <property type="entry name" value="PrcB_C"/>
    <property type="match status" value="1"/>
</dbReference>
<sequence>MIRWLSMVMVLLVTFSVTAGDRLPPQVEVESLTAGARCGDTEMGVRWLSRGDIYQRFADDNHHLLLISMGQQSSAGYSLTLLSTTAPLVDGVVSLQVAWNSPPADMMVAQVVTEPCLVLALKRQTYEGVQVVDSHGKPKMTLSRSSPE</sequence>
<organism evidence="2">
    <name type="scientific">hydrothermal vent metagenome</name>
    <dbReference type="NCBI Taxonomy" id="652676"/>
    <lineage>
        <taxon>unclassified sequences</taxon>
        <taxon>metagenomes</taxon>
        <taxon>ecological metagenomes</taxon>
    </lineage>
</organism>
<protein>
    <recommendedName>
        <fullName evidence="1">PrcB C-terminal domain-containing protein</fullName>
    </recommendedName>
</protein>
<feature type="domain" description="PrcB C-terminal" evidence="1">
    <location>
        <begin position="65"/>
        <end position="121"/>
    </location>
</feature>
<reference evidence="2" key="1">
    <citation type="submission" date="2018-06" db="EMBL/GenBank/DDBJ databases">
        <authorList>
            <person name="Zhirakovskaya E."/>
        </authorList>
    </citation>
    <scope>NUCLEOTIDE SEQUENCE</scope>
</reference>
<dbReference type="EMBL" id="UOFP01000285">
    <property type="protein sequence ID" value="VAW89670.1"/>
    <property type="molecule type" value="Genomic_DNA"/>
</dbReference>
<gene>
    <name evidence="2" type="ORF">MNBD_GAMMA18-1655</name>
</gene>
<evidence type="ECO:0000259" key="1">
    <source>
        <dbReference type="Pfam" id="PF14343"/>
    </source>
</evidence>
<dbReference type="InterPro" id="IPR025748">
    <property type="entry name" value="PrcB_C_dom"/>
</dbReference>